<dbReference type="Gene3D" id="2.40.30.10">
    <property type="entry name" value="Translation factors"/>
    <property type="match status" value="1"/>
</dbReference>
<accession>A0A7W8YW81</accession>
<evidence type="ECO:0000313" key="2">
    <source>
        <dbReference type="EMBL" id="MBB5622962.1"/>
    </source>
</evidence>
<dbReference type="Proteomes" id="UP000537718">
    <property type="component" value="Unassembled WGS sequence"/>
</dbReference>
<name>A0A7W8YW81_9SPHI</name>
<dbReference type="AlphaFoldDB" id="A0A7W8YW81"/>
<dbReference type="InterPro" id="IPR017938">
    <property type="entry name" value="Riboflavin_synthase-like_b-brl"/>
</dbReference>
<dbReference type="EMBL" id="JACHCF010000010">
    <property type="protein sequence ID" value="MBB5622962.1"/>
    <property type="molecule type" value="Genomic_DNA"/>
</dbReference>
<comment type="caution">
    <text evidence="2">The sequence shown here is derived from an EMBL/GenBank/DDBJ whole genome shotgun (WGS) entry which is preliminary data.</text>
</comment>
<dbReference type="GO" id="GO:0016491">
    <property type="term" value="F:oxidoreductase activity"/>
    <property type="evidence" value="ECO:0007669"/>
    <property type="project" value="InterPro"/>
</dbReference>
<organism evidence="2 3">
    <name type="scientific">Pedobacter cryoconitis</name>
    <dbReference type="NCBI Taxonomy" id="188932"/>
    <lineage>
        <taxon>Bacteria</taxon>
        <taxon>Pseudomonadati</taxon>
        <taxon>Bacteroidota</taxon>
        <taxon>Sphingobacteriia</taxon>
        <taxon>Sphingobacteriales</taxon>
        <taxon>Sphingobacteriaceae</taxon>
        <taxon>Pedobacter</taxon>
    </lineage>
</organism>
<dbReference type="InterPro" id="IPR017927">
    <property type="entry name" value="FAD-bd_FR_type"/>
</dbReference>
<feature type="domain" description="FAD-binding FR-type" evidence="1">
    <location>
        <begin position="15"/>
        <end position="115"/>
    </location>
</feature>
<dbReference type="RefSeq" id="WP_183869103.1">
    <property type="nucleotide sequence ID" value="NZ_JACHCF010000010.1"/>
</dbReference>
<protein>
    <submittedName>
        <fullName evidence="2">NADPH-dependent ferric siderophore reductase</fullName>
    </submittedName>
</protein>
<proteinExistence type="predicted"/>
<evidence type="ECO:0000313" key="3">
    <source>
        <dbReference type="Proteomes" id="UP000537718"/>
    </source>
</evidence>
<dbReference type="PROSITE" id="PS51384">
    <property type="entry name" value="FAD_FR"/>
    <property type="match status" value="1"/>
</dbReference>
<dbReference type="SUPFAM" id="SSF63380">
    <property type="entry name" value="Riboflavin synthase domain-like"/>
    <property type="match status" value="1"/>
</dbReference>
<evidence type="ECO:0000259" key="1">
    <source>
        <dbReference type="PROSITE" id="PS51384"/>
    </source>
</evidence>
<sequence>MNIIKKKVLSIFESRVLKQGCVLDVRAWNPATFFEVDVHLPGVNMEKWTSVQHMKVKVSEYTYRDYTPALWDAETETCTLCISSDHKGPGSDWVNSLKKGDIISYVGIGGTFHKPVADSKLLCLGDSSSIGHFLALKQLALGIGEVYGAISFNMESHAREFSEYFDTYLQPLKENKNDISLVSWLNEQELSNETIYIAGHIPTAMQLRSHLKQRNDFNGSIKLQGFWQ</sequence>
<gene>
    <name evidence="2" type="ORF">HDE69_004044</name>
</gene>
<reference evidence="2 3" key="1">
    <citation type="submission" date="2020-08" db="EMBL/GenBank/DDBJ databases">
        <title>Genomic Encyclopedia of Type Strains, Phase IV (KMG-V): Genome sequencing to study the core and pangenomes of soil and plant-associated prokaryotes.</title>
        <authorList>
            <person name="Whitman W."/>
        </authorList>
    </citation>
    <scope>NUCLEOTIDE SEQUENCE [LARGE SCALE GENOMIC DNA]</scope>
    <source>
        <strain evidence="2 3">MP7CTX6</strain>
    </source>
</reference>